<dbReference type="Proteomes" id="UP000617743">
    <property type="component" value="Unassembled WGS sequence"/>
</dbReference>
<dbReference type="PANTHER" id="PTHR43611:SF3">
    <property type="entry name" value="FLAVIN MONONUCLEOTIDE HYDROLASE 1, CHLOROPLATIC"/>
    <property type="match status" value="1"/>
</dbReference>
<dbReference type="Gene3D" id="3.40.50.1000">
    <property type="entry name" value="HAD superfamily/HAD-like"/>
    <property type="match status" value="1"/>
</dbReference>
<dbReference type="SUPFAM" id="SSF56784">
    <property type="entry name" value="HAD-like"/>
    <property type="match status" value="1"/>
</dbReference>
<dbReference type="PRINTS" id="PR00413">
    <property type="entry name" value="HADHALOGNASE"/>
</dbReference>
<name>A0ABQ2XRV5_9ACTN</name>
<keyword evidence="2" id="KW-1185">Reference proteome</keyword>
<dbReference type="SFLD" id="SFLDG01129">
    <property type="entry name" value="C1.5:_HAD__Beta-PGM__Phosphata"/>
    <property type="match status" value="1"/>
</dbReference>
<proteinExistence type="predicted"/>
<evidence type="ECO:0008006" key="3">
    <source>
        <dbReference type="Google" id="ProtNLM"/>
    </source>
</evidence>
<gene>
    <name evidence="1" type="ORF">GCM10010383_68310</name>
</gene>
<dbReference type="InterPro" id="IPR036412">
    <property type="entry name" value="HAD-like_sf"/>
</dbReference>
<dbReference type="InterPro" id="IPR023214">
    <property type="entry name" value="HAD_sf"/>
</dbReference>
<dbReference type="EMBL" id="BMWC01000013">
    <property type="protein sequence ID" value="GGX27940.1"/>
    <property type="molecule type" value="Genomic_DNA"/>
</dbReference>
<dbReference type="PANTHER" id="PTHR43611">
    <property type="entry name" value="ALPHA-D-GLUCOSE 1-PHOSPHATE PHOSPHATASE"/>
    <property type="match status" value="1"/>
</dbReference>
<dbReference type="CDD" id="cd02603">
    <property type="entry name" value="HAD_sEH-N_like"/>
    <property type="match status" value="1"/>
</dbReference>
<dbReference type="SFLD" id="SFLDS00003">
    <property type="entry name" value="Haloacid_Dehalogenase"/>
    <property type="match status" value="1"/>
</dbReference>
<organism evidence="1 2">
    <name type="scientific">Streptomyces lomondensis</name>
    <dbReference type="NCBI Taxonomy" id="68229"/>
    <lineage>
        <taxon>Bacteria</taxon>
        <taxon>Bacillati</taxon>
        <taxon>Actinomycetota</taxon>
        <taxon>Actinomycetes</taxon>
        <taxon>Kitasatosporales</taxon>
        <taxon>Streptomycetaceae</taxon>
        <taxon>Streptomyces</taxon>
    </lineage>
</organism>
<dbReference type="Pfam" id="PF00702">
    <property type="entry name" value="Hydrolase"/>
    <property type="match status" value="1"/>
</dbReference>
<sequence length="201" mass="21927">MNRPAILIDIGGVLVPDHLTAAAAEWSTRLGISPHAFLAALFGGNDDQVLIGRTTEEAWWSVVRHRLGVSPELIDTIRSDLASRETWDAAFVEALRSLRGSAKTAIVSNAWPQMRTRMANVGLLDMVDVVVLSCEVGYAKPDPRIYTTALQRVGAVPHQTLFIDDTPGHVAIARSLGMAGHVHTSTEDTIARIQEFLQPRD</sequence>
<dbReference type="RefSeq" id="WP_190054154.1">
    <property type="nucleotide sequence ID" value="NZ_BMWC01000013.1"/>
</dbReference>
<evidence type="ECO:0000313" key="2">
    <source>
        <dbReference type="Proteomes" id="UP000617743"/>
    </source>
</evidence>
<dbReference type="InterPro" id="IPR006439">
    <property type="entry name" value="HAD-SF_hydro_IA"/>
</dbReference>
<reference evidence="2" key="1">
    <citation type="journal article" date="2019" name="Int. J. Syst. Evol. Microbiol.">
        <title>The Global Catalogue of Microorganisms (GCM) 10K type strain sequencing project: providing services to taxonomists for standard genome sequencing and annotation.</title>
        <authorList>
            <consortium name="The Broad Institute Genomics Platform"/>
            <consortium name="The Broad Institute Genome Sequencing Center for Infectious Disease"/>
            <person name="Wu L."/>
            <person name="Ma J."/>
        </authorList>
    </citation>
    <scope>NUCLEOTIDE SEQUENCE [LARGE SCALE GENOMIC DNA]</scope>
    <source>
        <strain evidence="2">JCM 4866</strain>
    </source>
</reference>
<dbReference type="NCBIfam" id="TIGR01509">
    <property type="entry name" value="HAD-SF-IA-v3"/>
    <property type="match status" value="1"/>
</dbReference>
<accession>A0ABQ2XRV5</accession>
<evidence type="ECO:0000313" key="1">
    <source>
        <dbReference type="EMBL" id="GGX27940.1"/>
    </source>
</evidence>
<comment type="caution">
    <text evidence="1">The sequence shown here is derived from an EMBL/GenBank/DDBJ whole genome shotgun (WGS) entry which is preliminary data.</text>
</comment>
<protein>
    <recommendedName>
        <fullName evidence="3">Hydrolase</fullName>
    </recommendedName>
</protein>